<evidence type="ECO:0000313" key="5">
    <source>
        <dbReference type="Proteomes" id="UP001151295"/>
    </source>
</evidence>
<evidence type="ECO:0000256" key="2">
    <source>
        <dbReference type="ARBA" id="ARBA00023128"/>
    </source>
</evidence>
<evidence type="ECO:0000313" key="4">
    <source>
        <dbReference type="EMBL" id="KAJ1991491.1"/>
    </source>
</evidence>
<reference evidence="4" key="1">
    <citation type="submission" date="2022-07" db="EMBL/GenBank/DDBJ databases">
        <title>Phylogenomic reconstructions and comparative analyses of Kickxellomycotina fungi.</title>
        <authorList>
            <person name="Reynolds N.K."/>
            <person name="Stajich J.E."/>
            <person name="Barry K."/>
            <person name="Grigoriev I.V."/>
            <person name="Crous P."/>
            <person name="Smith M.E."/>
        </authorList>
    </citation>
    <scope>NUCLEOTIDE SEQUENCE</scope>
    <source>
        <strain evidence="4">BCRC 34882</strain>
    </source>
</reference>
<accession>A0ABQ8PL78</accession>
<organism evidence="4 5">
    <name type="scientific">Coemansia umbellata</name>
    <dbReference type="NCBI Taxonomy" id="1424467"/>
    <lineage>
        <taxon>Eukaryota</taxon>
        <taxon>Fungi</taxon>
        <taxon>Fungi incertae sedis</taxon>
        <taxon>Zoopagomycota</taxon>
        <taxon>Kickxellomycotina</taxon>
        <taxon>Kickxellomycetes</taxon>
        <taxon>Kickxellales</taxon>
        <taxon>Kickxellaceae</taxon>
        <taxon>Coemansia</taxon>
    </lineage>
</organism>
<proteinExistence type="predicted"/>
<dbReference type="PANTHER" id="PTHR28133">
    <property type="entry name" value="REQUIRED FOR RESPIRATORY GROWTH PROTEIN 7, MITOCHONDRIAL"/>
    <property type="match status" value="1"/>
</dbReference>
<dbReference type="PANTHER" id="PTHR28133:SF1">
    <property type="entry name" value="REQUIRED FOR RESPIRATORY GROWTH PROTEIN 7, MITOCHONDRIAL"/>
    <property type="match status" value="1"/>
</dbReference>
<dbReference type="InterPro" id="IPR011335">
    <property type="entry name" value="Restrct_endonuc-II-like"/>
</dbReference>
<keyword evidence="2" id="KW-0496">Mitochondrion</keyword>
<keyword evidence="5" id="KW-1185">Reference proteome</keyword>
<name>A0ABQ8PL78_9FUNG</name>
<dbReference type="Gene3D" id="3.40.1350.10">
    <property type="match status" value="1"/>
</dbReference>
<dbReference type="InterPro" id="IPR018828">
    <property type="entry name" value="RRG7"/>
</dbReference>
<comment type="caution">
    <text evidence="4">The sequence shown here is derived from an EMBL/GenBank/DDBJ whole genome shotgun (WGS) entry which is preliminary data.</text>
</comment>
<dbReference type="InterPro" id="IPR007560">
    <property type="entry name" value="Restrct_endonuc_IV_Mrr"/>
</dbReference>
<comment type="subcellular location">
    <subcellularLocation>
        <location evidence="1">Mitochondrion</location>
    </subcellularLocation>
</comment>
<dbReference type="SUPFAM" id="SSF52980">
    <property type="entry name" value="Restriction endonuclease-like"/>
    <property type="match status" value="1"/>
</dbReference>
<dbReference type="EMBL" id="JANBQD010000037">
    <property type="protein sequence ID" value="KAJ1991491.1"/>
    <property type="molecule type" value="Genomic_DNA"/>
</dbReference>
<gene>
    <name evidence="4" type="ORF">EDC05_003415</name>
</gene>
<dbReference type="InterPro" id="IPR011856">
    <property type="entry name" value="tRNA_endonuc-like_dom_sf"/>
</dbReference>
<dbReference type="Proteomes" id="UP001151295">
    <property type="component" value="Unassembled WGS sequence"/>
</dbReference>
<evidence type="ECO:0000256" key="1">
    <source>
        <dbReference type="ARBA" id="ARBA00004173"/>
    </source>
</evidence>
<evidence type="ECO:0000259" key="3">
    <source>
        <dbReference type="Pfam" id="PF04471"/>
    </source>
</evidence>
<protein>
    <recommendedName>
        <fullName evidence="3">Restriction endonuclease type IV Mrr domain-containing protein</fullName>
    </recommendedName>
</protein>
<dbReference type="Pfam" id="PF04471">
    <property type="entry name" value="Mrr_cat"/>
    <property type="match status" value="1"/>
</dbReference>
<sequence length="220" mass="24558">MNAWVNPILSGQRLQTFSRAVCRRLSTVKVGTAYENLAVSTFKRLGANIERVGGAGDQGVDFRGPWSLPNHQKFYMVGQCKFYERRRVGPSIIREWEGVMTRQDLDTLGVLVASSGYTSEGIQVALSSVYPIALVTLAGGDIDVETNESSLVSKLETKNCCIDKQGIRGFVWNKAADPFIGRLVVTKKHYDVHMYDLDDPAEYTMQLLWDGKPLPEGYMQ</sequence>
<feature type="domain" description="Restriction endonuclease type IV Mrr" evidence="3">
    <location>
        <begin position="33"/>
        <end position="136"/>
    </location>
</feature>